<keyword evidence="5" id="KW-0648">Protein biosynthesis</keyword>
<evidence type="ECO:0000256" key="7">
    <source>
        <dbReference type="ARBA" id="ARBA00044356"/>
    </source>
</evidence>
<dbReference type="GO" id="GO:0003743">
    <property type="term" value="F:translation initiation factor activity"/>
    <property type="evidence" value="ECO:0007669"/>
    <property type="project" value="UniProtKB-KW"/>
</dbReference>
<sequence>MKGTRKKNPPNSDRRQSPNNDSKRKPQQSLQQTSANQEQNSVIDTPQASGQRSSETALLLMTTLTDLFNVTIDCLALHLILAMNKLNVSTDAKDLVKGVVDLKITNDINTQKARASQPIGSTPKSNPSKPTIITSDVEQLAKSKEEILAERKAKAAEAKAKKAAAAAAKKVTKGGEGATTPKATKSKDAKQKDSSASLNTSSTSNGHPTNGTEAIKSAFSSGISSSRPSQPFRRVHFDMTPSEGASAVGRRRQPSFTDVSPVNVHPAFLNFAARCEAKEVTGIDAICVEFICAFKQFLNEYNMSENRKMSHDLDQAIRPHFSYMTQNGTQPFPFALGNLIRQLKKEINQLPDGISELDGKNRLLEWLDDFCSQNFDLALRAISSFCLSKMQSTHYILTYSWCPIVERVLLDAYDQNMNLHVCILDSPVEPKGRRLTKTLSSRNIECTYGMLSAIGYVMKQCHMVLLGCSAILSNGYVVAERGAAQVALVAAAANVPVLVVAQTLKFVDRVQTFDRSNREVSALVGERQESIPSDLITAIVTELRIVPPSSAPAVLKAKQLAVG</sequence>
<evidence type="ECO:0000313" key="13">
    <source>
        <dbReference type="WBParaSite" id="ASIM_0001472501-mRNA-1"/>
    </source>
</evidence>
<feature type="compositionally biased region" description="Polar residues" evidence="10">
    <location>
        <begin position="27"/>
        <end position="52"/>
    </location>
</feature>
<dbReference type="OrthoDB" id="10254737at2759"/>
<evidence type="ECO:0000313" key="11">
    <source>
        <dbReference type="EMBL" id="VDK51585.1"/>
    </source>
</evidence>
<dbReference type="InterPro" id="IPR037171">
    <property type="entry name" value="NagB/RpiA_transferase-like"/>
</dbReference>
<dbReference type="WBParaSite" id="ASIM_0001472501-mRNA-1">
    <property type="protein sequence ID" value="ASIM_0001472501-mRNA-1"/>
    <property type="gene ID" value="ASIM_0001472501"/>
</dbReference>
<comment type="similarity">
    <text evidence="2 9">Belongs to the eIF-2B alpha/beta/delta subunits family.</text>
</comment>
<organism evidence="13">
    <name type="scientific">Anisakis simplex</name>
    <name type="common">Herring worm</name>
    <dbReference type="NCBI Taxonomy" id="6269"/>
    <lineage>
        <taxon>Eukaryota</taxon>
        <taxon>Metazoa</taxon>
        <taxon>Ecdysozoa</taxon>
        <taxon>Nematoda</taxon>
        <taxon>Chromadorea</taxon>
        <taxon>Rhabditida</taxon>
        <taxon>Spirurina</taxon>
        <taxon>Ascaridomorpha</taxon>
        <taxon>Ascaridoidea</taxon>
        <taxon>Anisakidae</taxon>
        <taxon>Anisakis</taxon>
        <taxon>Anisakis simplex complex</taxon>
    </lineage>
</organism>
<evidence type="ECO:0000256" key="1">
    <source>
        <dbReference type="ARBA" id="ARBA00004514"/>
    </source>
</evidence>
<dbReference type="PANTHER" id="PTHR10233:SF14">
    <property type="entry name" value="TRANSLATION INITIATION FACTOR EIF-2B SUBUNIT DELTA"/>
    <property type="match status" value="1"/>
</dbReference>
<reference evidence="11 12" key="2">
    <citation type="submission" date="2018-11" db="EMBL/GenBank/DDBJ databases">
        <authorList>
            <consortium name="Pathogen Informatics"/>
        </authorList>
    </citation>
    <scope>NUCLEOTIDE SEQUENCE [LARGE SCALE GENOMIC DNA]</scope>
</reference>
<dbReference type="Pfam" id="PF01008">
    <property type="entry name" value="IF-2B"/>
    <property type="match status" value="1"/>
</dbReference>
<feature type="compositionally biased region" description="Low complexity" evidence="10">
    <location>
        <begin position="217"/>
        <end position="229"/>
    </location>
</feature>
<dbReference type="Gene3D" id="3.40.50.10470">
    <property type="entry name" value="Translation initiation factor eif-2b, domain 2"/>
    <property type="match status" value="1"/>
</dbReference>
<dbReference type="GO" id="GO:0005829">
    <property type="term" value="C:cytosol"/>
    <property type="evidence" value="ECO:0007669"/>
    <property type="project" value="UniProtKB-SubCell"/>
</dbReference>
<evidence type="ECO:0000256" key="8">
    <source>
        <dbReference type="ARBA" id="ARBA00046432"/>
    </source>
</evidence>
<keyword evidence="3" id="KW-0963">Cytoplasm</keyword>
<dbReference type="PANTHER" id="PTHR10233">
    <property type="entry name" value="TRANSLATION INITIATION FACTOR EIF-2B"/>
    <property type="match status" value="1"/>
</dbReference>
<comment type="subcellular location">
    <subcellularLocation>
        <location evidence="1">Cytoplasm</location>
        <location evidence="1">Cytosol</location>
    </subcellularLocation>
</comment>
<comment type="subunit">
    <text evidence="8">Component of the translation initiation factor 2B (eIF2B) complex which is a heterodecamer of two sets of five different subunits: alpha, beta, gamma, delta and epsilon. Subunits alpha, beta and delta comprise a regulatory subcomplex and subunits epsilon and gamma comprise a catalytic subcomplex. Within the complex, the hexameric regulatory complex resides at the center, with the two heterodimeric catalytic subcomplexes bound on opposite sides.</text>
</comment>
<feature type="region of interest" description="Disordered" evidence="10">
    <location>
        <begin position="1"/>
        <end position="52"/>
    </location>
</feature>
<dbReference type="Proteomes" id="UP000267096">
    <property type="component" value="Unassembled WGS sequence"/>
</dbReference>
<keyword evidence="12" id="KW-1185">Reference proteome</keyword>
<keyword evidence="4" id="KW-0396">Initiation factor</keyword>
<dbReference type="AlphaFoldDB" id="A0A0M3K1I1"/>
<dbReference type="EMBL" id="UYRR01031630">
    <property type="protein sequence ID" value="VDK51585.1"/>
    <property type="molecule type" value="Genomic_DNA"/>
</dbReference>
<evidence type="ECO:0000256" key="4">
    <source>
        <dbReference type="ARBA" id="ARBA00022540"/>
    </source>
</evidence>
<evidence type="ECO:0000256" key="2">
    <source>
        <dbReference type="ARBA" id="ARBA00007251"/>
    </source>
</evidence>
<dbReference type="SUPFAM" id="SSF100950">
    <property type="entry name" value="NagB/RpiA/CoA transferase-like"/>
    <property type="match status" value="1"/>
</dbReference>
<evidence type="ECO:0000256" key="3">
    <source>
        <dbReference type="ARBA" id="ARBA00022490"/>
    </source>
</evidence>
<evidence type="ECO:0000256" key="5">
    <source>
        <dbReference type="ARBA" id="ARBA00022917"/>
    </source>
</evidence>
<feature type="region of interest" description="Disordered" evidence="10">
    <location>
        <begin position="167"/>
        <end position="235"/>
    </location>
</feature>
<evidence type="ECO:0000256" key="10">
    <source>
        <dbReference type="SAM" id="MobiDB-lite"/>
    </source>
</evidence>
<proteinExistence type="inferred from homology"/>
<dbReference type="InterPro" id="IPR042529">
    <property type="entry name" value="IF_2B-like_C"/>
</dbReference>
<evidence type="ECO:0000313" key="12">
    <source>
        <dbReference type="Proteomes" id="UP000267096"/>
    </source>
</evidence>
<reference evidence="13" key="1">
    <citation type="submission" date="2017-02" db="UniProtKB">
        <authorList>
            <consortium name="WormBaseParasite"/>
        </authorList>
    </citation>
    <scope>IDENTIFICATION</scope>
</reference>
<gene>
    <name evidence="11" type="ORF">ASIM_LOCUS14135</name>
</gene>
<name>A0A0M3K1I1_ANISI</name>
<protein>
    <recommendedName>
        <fullName evidence="6">Translation initiation factor eIF2B subunit delta</fullName>
    </recommendedName>
    <alternativeName>
        <fullName evidence="7">eIF2B GDP-GTP exchange factor subunit delta</fullName>
    </alternativeName>
</protein>
<feature type="compositionally biased region" description="Low complexity" evidence="10">
    <location>
        <begin position="194"/>
        <end position="205"/>
    </location>
</feature>
<dbReference type="InterPro" id="IPR000649">
    <property type="entry name" value="IF-2B-related"/>
</dbReference>
<evidence type="ECO:0000256" key="6">
    <source>
        <dbReference type="ARBA" id="ARBA00044147"/>
    </source>
</evidence>
<accession>A0A0M3K1I1</accession>
<evidence type="ECO:0000256" key="9">
    <source>
        <dbReference type="RuleBase" id="RU003814"/>
    </source>
</evidence>
<feature type="region of interest" description="Disordered" evidence="10">
    <location>
        <begin position="111"/>
        <end position="132"/>
    </location>
</feature>
<feature type="compositionally biased region" description="Basic and acidic residues" evidence="10">
    <location>
        <begin position="12"/>
        <end position="24"/>
    </location>
</feature>